<dbReference type="EMBL" id="CAJQZC010000005">
    <property type="protein sequence ID" value="CAG4900800.1"/>
    <property type="molecule type" value="Genomic_DNA"/>
</dbReference>
<sequence length="174" mass="18182">MANLQTNVPLINTAFVDKNGNVTEAWFLFLIQLWRRTGGSGGDTGGITLDDVLSLESTFGVSVSDTGSPLTAEVTFTRPQAESNLAEMIFAPVNGSSAAGGGIVDQTFSSGTGFTPGVTTSLTLSNSFANASQLWVFFDGTFQGDDQYSLSGTTLTFTSAIPVGVSKVYVKGLR</sequence>
<dbReference type="Proteomes" id="UP000789704">
    <property type="component" value="Unassembled WGS sequence"/>
</dbReference>
<evidence type="ECO:0000313" key="1">
    <source>
        <dbReference type="EMBL" id="CAG4900800.1"/>
    </source>
</evidence>
<comment type="caution">
    <text evidence="1">The sequence shown here is derived from an EMBL/GenBank/DDBJ whole genome shotgun (WGS) entry which is preliminary data.</text>
</comment>
<accession>A0A9N8X3C7</accession>
<evidence type="ECO:0000313" key="2">
    <source>
        <dbReference type="Proteomes" id="UP000789704"/>
    </source>
</evidence>
<name>A0A9N8X3C7_9BURK</name>
<dbReference type="RefSeq" id="WP_228877705.1">
    <property type="nucleotide sequence ID" value="NZ_CAJQZC010000005.1"/>
</dbReference>
<organism evidence="1 2">
    <name type="scientific">Paraburkholderia saeva</name>
    <dbReference type="NCBI Taxonomy" id="2777537"/>
    <lineage>
        <taxon>Bacteria</taxon>
        <taxon>Pseudomonadati</taxon>
        <taxon>Pseudomonadota</taxon>
        <taxon>Betaproteobacteria</taxon>
        <taxon>Burkholderiales</taxon>
        <taxon>Burkholderiaceae</taxon>
        <taxon>Paraburkholderia</taxon>
    </lineage>
</organism>
<protein>
    <submittedName>
        <fullName evidence="1">Uncharacterized protein</fullName>
    </submittedName>
</protein>
<reference evidence="1" key="1">
    <citation type="submission" date="2021-04" db="EMBL/GenBank/DDBJ databases">
        <authorList>
            <person name="Vanwijnsberghe S."/>
        </authorList>
    </citation>
    <scope>NUCLEOTIDE SEQUENCE</scope>
    <source>
        <strain evidence="1">LMG 31841</strain>
    </source>
</reference>
<keyword evidence="2" id="KW-1185">Reference proteome</keyword>
<proteinExistence type="predicted"/>
<dbReference type="AlphaFoldDB" id="A0A9N8X3C7"/>
<gene>
    <name evidence="1" type="ORF">LMG31841_02919</name>
</gene>